<dbReference type="InterPro" id="IPR002877">
    <property type="entry name" value="RNA_MeTrfase_FtsJ_dom"/>
</dbReference>
<dbReference type="PANTHER" id="PTHR32319:SF0">
    <property type="entry name" value="BACTERIAL HEMOLYSIN-LIKE PROTEIN"/>
    <property type="match status" value="1"/>
</dbReference>
<proteinExistence type="inferred from homology"/>
<comment type="similarity">
    <text evidence="2">Belongs to the TlyA family.</text>
</comment>
<dbReference type="EMBL" id="JACCFW010000001">
    <property type="protein sequence ID" value="NYJ74430.1"/>
    <property type="molecule type" value="Genomic_DNA"/>
</dbReference>
<dbReference type="PROSITE" id="PS50889">
    <property type="entry name" value="S4"/>
    <property type="match status" value="1"/>
</dbReference>
<dbReference type="PIRSF" id="PIRSF005578">
    <property type="entry name" value="TlyA"/>
    <property type="match status" value="1"/>
</dbReference>
<dbReference type="AlphaFoldDB" id="A0A853DI67"/>
<name>A0A853DI67_9MICO</name>
<dbReference type="SMART" id="SM00363">
    <property type="entry name" value="S4"/>
    <property type="match status" value="1"/>
</dbReference>
<dbReference type="Pfam" id="PF01479">
    <property type="entry name" value="S4"/>
    <property type="match status" value="1"/>
</dbReference>
<keyword evidence="5" id="KW-0489">Methyltransferase</keyword>
<evidence type="ECO:0000256" key="2">
    <source>
        <dbReference type="ARBA" id="ARBA00029460"/>
    </source>
</evidence>
<dbReference type="SUPFAM" id="SSF55174">
    <property type="entry name" value="Alpha-L RNA-binding motif"/>
    <property type="match status" value="1"/>
</dbReference>
<evidence type="ECO:0000259" key="4">
    <source>
        <dbReference type="SMART" id="SM00363"/>
    </source>
</evidence>
<dbReference type="GO" id="GO:0008168">
    <property type="term" value="F:methyltransferase activity"/>
    <property type="evidence" value="ECO:0007669"/>
    <property type="project" value="UniProtKB-KW"/>
</dbReference>
<dbReference type="GO" id="GO:0032259">
    <property type="term" value="P:methylation"/>
    <property type="evidence" value="ECO:0007669"/>
    <property type="project" value="UniProtKB-KW"/>
</dbReference>
<dbReference type="CDD" id="cd00165">
    <property type="entry name" value="S4"/>
    <property type="match status" value="1"/>
</dbReference>
<keyword evidence="6" id="KW-1185">Reference proteome</keyword>
<dbReference type="InterPro" id="IPR029063">
    <property type="entry name" value="SAM-dependent_MTases_sf"/>
</dbReference>
<gene>
    <name evidence="5" type="ORF">HNR15_001393</name>
</gene>
<dbReference type="GO" id="GO:0003723">
    <property type="term" value="F:RNA binding"/>
    <property type="evidence" value="ECO:0007669"/>
    <property type="project" value="UniProtKB-KW"/>
</dbReference>
<dbReference type="InterPro" id="IPR004538">
    <property type="entry name" value="Hemolysin_A/TlyA"/>
</dbReference>
<dbReference type="PANTHER" id="PTHR32319">
    <property type="entry name" value="BACTERIAL HEMOLYSIN-LIKE PROTEIN"/>
    <property type="match status" value="1"/>
</dbReference>
<dbReference type="CDD" id="cd02440">
    <property type="entry name" value="AdoMet_MTases"/>
    <property type="match status" value="1"/>
</dbReference>
<evidence type="ECO:0000313" key="6">
    <source>
        <dbReference type="Proteomes" id="UP000571817"/>
    </source>
</evidence>
<dbReference type="InterPro" id="IPR036986">
    <property type="entry name" value="S4_RNA-bd_sf"/>
</dbReference>
<keyword evidence="1 3" id="KW-0694">RNA-binding</keyword>
<protein>
    <submittedName>
        <fullName evidence="5">23S rRNA (Cytidine1920-2'-O)/16S rRNA (Cytidine1409-2'-O)-methyltransferase</fullName>
        <ecNumber evidence="5">2.1.1.226</ecNumber>
        <ecNumber evidence="5">2.1.1.227</ecNumber>
    </submittedName>
</protein>
<accession>A0A853DI67</accession>
<dbReference type="Pfam" id="PF01728">
    <property type="entry name" value="FtsJ"/>
    <property type="match status" value="1"/>
</dbReference>
<dbReference type="EC" id="2.1.1.227" evidence="5"/>
<keyword evidence="5" id="KW-0808">Transferase</keyword>
<dbReference type="EC" id="2.1.1.226" evidence="5"/>
<comment type="caution">
    <text evidence="5">The sequence shown here is derived from an EMBL/GenBank/DDBJ whole genome shotgun (WGS) entry which is preliminary data.</text>
</comment>
<evidence type="ECO:0000313" key="5">
    <source>
        <dbReference type="EMBL" id="NYJ74430.1"/>
    </source>
</evidence>
<feature type="domain" description="RNA-binding S4" evidence="4">
    <location>
        <begin position="11"/>
        <end position="72"/>
    </location>
</feature>
<dbReference type="InterPro" id="IPR047048">
    <property type="entry name" value="TlyA"/>
</dbReference>
<dbReference type="RefSeq" id="WP_179480300.1">
    <property type="nucleotide sequence ID" value="NZ_JACCFW010000001.1"/>
</dbReference>
<reference evidence="5 6" key="1">
    <citation type="submission" date="2020-07" db="EMBL/GenBank/DDBJ databases">
        <title>Sequencing the genomes of 1000 actinobacteria strains.</title>
        <authorList>
            <person name="Klenk H.-P."/>
        </authorList>
    </citation>
    <scope>NUCLEOTIDE SEQUENCE [LARGE SCALE GENOMIC DNA]</scope>
    <source>
        <strain evidence="5 6">DSM 29531</strain>
    </source>
</reference>
<dbReference type="Gene3D" id="3.10.290.10">
    <property type="entry name" value="RNA-binding S4 domain"/>
    <property type="match status" value="1"/>
</dbReference>
<dbReference type="Gene3D" id="3.40.50.150">
    <property type="entry name" value="Vaccinia Virus protein VP39"/>
    <property type="match status" value="1"/>
</dbReference>
<dbReference type="InterPro" id="IPR002942">
    <property type="entry name" value="S4_RNA-bd"/>
</dbReference>
<organism evidence="5 6">
    <name type="scientific">Allobranchiibius huperziae</name>
    <dbReference type="NCBI Taxonomy" id="1874116"/>
    <lineage>
        <taxon>Bacteria</taxon>
        <taxon>Bacillati</taxon>
        <taxon>Actinomycetota</taxon>
        <taxon>Actinomycetes</taxon>
        <taxon>Micrococcales</taxon>
        <taxon>Dermacoccaceae</taxon>
        <taxon>Allobranchiibius</taxon>
    </lineage>
</organism>
<dbReference type="NCBIfam" id="TIGR00478">
    <property type="entry name" value="tly"/>
    <property type="match status" value="1"/>
</dbReference>
<dbReference type="Proteomes" id="UP000571817">
    <property type="component" value="Unassembled WGS sequence"/>
</dbReference>
<sequence length="273" mass="28774">MTCPADDGPTTRLDQALVARGLARSRAVAADLVQDGRVRVDGTVAQKASMRVCEDTAVAVEGEPERWVGRAAYKLVAALQAFPVDPSEARCIDVGASTGGFTQVLLDAGARQVVALDVGHDQLAAVVADDPRVIEMSGVNVRDLDPERVGGPADVVVADLSFISLRLVLGTLARFTAPTGDLVTLVKPQFEVGRERLGRTGVVISAQQHAEVLRKVVEHAQAAALHVHGLLRSPVVGGSGNTEYLMWARPASEGKMTDVAIEEFVSGVAGEQR</sequence>
<evidence type="ECO:0000256" key="3">
    <source>
        <dbReference type="PROSITE-ProRule" id="PRU00182"/>
    </source>
</evidence>
<dbReference type="SUPFAM" id="SSF53335">
    <property type="entry name" value="S-adenosyl-L-methionine-dependent methyltransferases"/>
    <property type="match status" value="1"/>
</dbReference>
<evidence type="ECO:0000256" key="1">
    <source>
        <dbReference type="ARBA" id="ARBA00022884"/>
    </source>
</evidence>